<dbReference type="AlphaFoldDB" id="A0A9Q0M0L5"/>
<dbReference type="OrthoDB" id="6514799at2759"/>
<reference evidence="1" key="1">
    <citation type="submission" date="2022-12" db="EMBL/GenBank/DDBJ databases">
        <title>Genome assemblies of Blomia tropicalis.</title>
        <authorList>
            <person name="Cui Y."/>
        </authorList>
    </citation>
    <scope>NUCLEOTIDE SEQUENCE</scope>
    <source>
        <tissue evidence="1">Adult mites</tissue>
    </source>
</reference>
<organism evidence="1 2">
    <name type="scientific">Blomia tropicalis</name>
    <name type="common">Mite</name>
    <dbReference type="NCBI Taxonomy" id="40697"/>
    <lineage>
        <taxon>Eukaryota</taxon>
        <taxon>Metazoa</taxon>
        <taxon>Ecdysozoa</taxon>
        <taxon>Arthropoda</taxon>
        <taxon>Chelicerata</taxon>
        <taxon>Arachnida</taxon>
        <taxon>Acari</taxon>
        <taxon>Acariformes</taxon>
        <taxon>Sarcoptiformes</taxon>
        <taxon>Astigmata</taxon>
        <taxon>Glycyphagoidea</taxon>
        <taxon>Echimyopodidae</taxon>
        <taxon>Blomia</taxon>
    </lineage>
</organism>
<keyword evidence="2" id="KW-1185">Reference proteome</keyword>
<accession>A0A9Q0M0L5</accession>
<proteinExistence type="predicted"/>
<comment type="caution">
    <text evidence="1">The sequence shown here is derived from an EMBL/GenBank/DDBJ whole genome shotgun (WGS) entry which is preliminary data.</text>
</comment>
<sequence length="146" mass="17161">MIDNKMIVKSIECDGKLTPHIENLVEPKTFSQLLEYYENKMMNYIYAIPHIPPTLFELKVRHIDVKNDVLRLGEICLNENGKNEGDKSLTKEQLNNQIDQLFATIMVKNMNEYKLCQTGFIIGWKCHNNKPKNQHNHSNRLIDDRF</sequence>
<dbReference type="Proteomes" id="UP001142055">
    <property type="component" value="Chromosome 3"/>
</dbReference>
<name>A0A9Q0M0L5_BLOTA</name>
<evidence type="ECO:0000313" key="2">
    <source>
        <dbReference type="Proteomes" id="UP001142055"/>
    </source>
</evidence>
<evidence type="ECO:0000313" key="1">
    <source>
        <dbReference type="EMBL" id="KAJ6216667.1"/>
    </source>
</evidence>
<protein>
    <submittedName>
        <fullName evidence="1">Uncharacterized protein</fullName>
    </submittedName>
</protein>
<dbReference type="EMBL" id="JAPWDV010000003">
    <property type="protein sequence ID" value="KAJ6216667.1"/>
    <property type="molecule type" value="Genomic_DNA"/>
</dbReference>
<gene>
    <name evidence="1" type="ORF">RDWZM_007824</name>
</gene>